<organism evidence="3 4">
    <name type="scientific">Hujiaoplasma nucleasis</name>
    <dbReference type="NCBI Taxonomy" id="2725268"/>
    <lineage>
        <taxon>Bacteria</taxon>
        <taxon>Bacillati</taxon>
        <taxon>Mycoplasmatota</taxon>
        <taxon>Mollicutes</taxon>
        <taxon>Candidatus Izemoplasmatales</taxon>
        <taxon>Hujiaoplasmataceae</taxon>
        <taxon>Hujiaoplasma</taxon>
    </lineage>
</organism>
<proteinExistence type="predicted"/>
<evidence type="ECO:0000259" key="2">
    <source>
        <dbReference type="Pfam" id="PF02272"/>
    </source>
</evidence>
<dbReference type="Gene3D" id="3.90.1640.10">
    <property type="entry name" value="inorganic pyrophosphatase (n-terminal core)"/>
    <property type="match status" value="1"/>
</dbReference>
<keyword evidence="4" id="KW-1185">Reference proteome</keyword>
<dbReference type="InterPro" id="IPR051319">
    <property type="entry name" value="Oligoribo/pAp-PDE_c-di-AMP_PDE"/>
</dbReference>
<sequence length="319" mass="36335">MIQDQILEKIKEYKKIIIHIHKRPDGDCYGAGFGLKNIIKETYPEKEVYLVGEEAEYVSYVGTPDKLEDEMFKGALSIVVDTASEDRVSDGRFKLSDFVIKIDHHIPVNDYGDLMYVDTTRPASAQIILEFFLRYKDELKFNMEAAIALYTGIVTDTGRFRFRSVNSDTFRSVAYLLDYGLDFVEVLNKLSVKSENLLKLQGYVLLNFKKTENGVAYIKMTNELVEEFDVSLEEATSLVNELSQLEDCPVWMLFAEYEEDFVRARMRSKGPAIDKLANQYDGGGHALACGANLGTWDKADELLADADILVKEYKENLDK</sequence>
<dbReference type="Proteomes" id="UP000512167">
    <property type="component" value="Chromosome"/>
</dbReference>
<evidence type="ECO:0000313" key="3">
    <source>
        <dbReference type="EMBL" id="QLY40414.1"/>
    </source>
</evidence>
<feature type="domain" description="DHHA1" evidence="2">
    <location>
        <begin position="224"/>
        <end position="311"/>
    </location>
</feature>
<dbReference type="RefSeq" id="WP_312031251.1">
    <property type="nucleotide sequence ID" value="NZ_CP051151.1"/>
</dbReference>
<dbReference type="GO" id="GO:0003676">
    <property type="term" value="F:nucleic acid binding"/>
    <property type="evidence" value="ECO:0007669"/>
    <property type="project" value="InterPro"/>
</dbReference>
<protein>
    <submittedName>
        <fullName evidence="3">Bifunctional oligoribonuclease/PAP phosphatase NrnA</fullName>
    </submittedName>
</protein>
<dbReference type="PANTHER" id="PTHR47618">
    <property type="entry name" value="BIFUNCTIONAL OLIGORIBONUCLEASE AND PAP PHOSPHATASE NRNA"/>
    <property type="match status" value="1"/>
</dbReference>
<dbReference type="SUPFAM" id="SSF64182">
    <property type="entry name" value="DHH phosphoesterases"/>
    <property type="match status" value="1"/>
</dbReference>
<accession>A0A7L6N7A9</accession>
<dbReference type="AlphaFoldDB" id="A0A7L6N7A9"/>
<dbReference type="Pfam" id="PF01368">
    <property type="entry name" value="DHH"/>
    <property type="match status" value="1"/>
</dbReference>
<dbReference type="EMBL" id="CP051151">
    <property type="protein sequence ID" value="QLY40414.1"/>
    <property type="molecule type" value="Genomic_DNA"/>
</dbReference>
<gene>
    <name evidence="3" type="ORF">HF295_05955</name>
</gene>
<reference evidence="3 4" key="1">
    <citation type="submission" date="2020-04" db="EMBL/GenBank/DDBJ databases">
        <authorList>
            <person name="Zheng R.K."/>
            <person name="Sun C.M."/>
        </authorList>
    </citation>
    <scope>NUCLEOTIDE SEQUENCE [LARGE SCALE GENOMIC DNA]</scope>
    <source>
        <strain evidence="4">zrk29</strain>
    </source>
</reference>
<feature type="domain" description="DDH" evidence="1">
    <location>
        <begin position="15"/>
        <end position="153"/>
    </location>
</feature>
<dbReference type="Pfam" id="PF02272">
    <property type="entry name" value="DHHA1"/>
    <property type="match status" value="1"/>
</dbReference>
<evidence type="ECO:0000259" key="1">
    <source>
        <dbReference type="Pfam" id="PF01368"/>
    </source>
</evidence>
<name>A0A7L6N7A9_9MOLU</name>
<dbReference type="Gene3D" id="3.10.310.30">
    <property type="match status" value="1"/>
</dbReference>
<evidence type="ECO:0000313" key="4">
    <source>
        <dbReference type="Proteomes" id="UP000512167"/>
    </source>
</evidence>
<dbReference type="InterPro" id="IPR001667">
    <property type="entry name" value="DDH_dom"/>
</dbReference>
<dbReference type="KEGG" id="tbk:HF295_05955"/>
<dbReference type="InterPro" id="IPR038763">
    <property type="entry name" value="DHH_sf"/>
</dbReference>
<dbReference type="InterPro" id="IPR003156">
    <property type="entry name" value="DHHA1_dom"/>
</dbReference>
<dbReference type="PANTHER" id="PTHR47618:SF1">
    <property type="entry name" value="BIFUNCTIONAL OLIGORIBONUCLEASE AND PAP PHOSPHATASE NRNA"/>
    <property type="match status" value="1"/>
</dbReference>